<sequence>MQMTAKKTMEQLAVLLLIETCLALLAARVINFYENQMTASDVLISIMAVLNFGICLFIAKWIYKVEIIHEKVSTQNECLKSTEEALKIMRSERHDFINHLQTIYGLIVTGEHNEAVGYIKDIGVDCKFNSQILNIQNPYIRILLQNKKNLTSAKNITFKLKVESNLMYLNIIPTAVTTVFGNLLDNAIDAVMECGTEYRKIISFEISETNTGYHFLIQNTGPPINEEIEQDIFKEGFSTKGTGRGYGLVLVKKTVNEYDGRVFYDREAKGFSVILPKRED</sequence>
<keyword evidence="3" id="KW-1133">Transmembrane helix</keyword>
<keyword evidence="1 5" id="KW-0808">Transferase</keyword>
<evidence type="ECO:0000313" key="5">
    <source>
        <dbReference type="EMBL" id="ACV61330.1"/>
    </source>
</evidence>
<dbReference type="GO" id="GO:0016301">
    <property type="term" value="F:kinase activity"/>
    <property type="evidence" value="ECO:0007669"/>
    <property type="project" value="UniProtKB-KW"/>
</dbReference>
<dbReference type="STRING" id="485916.Dtox_0385"/>
<dbReference type="PANTHER" id="PTHR40448:SF1">
    <property type="entry name" value="TWO-COMPONENT SENSOR HISTIDINE KINASE"/>
    <property type="match status" value="1"/>
</dbReference>
<name>C8W4X8_DESAS</name>
<keyword evidence="2" id="KW-0902">Two-component regulatory system</keyword>
<dbReference type="Gene3D" id="1.10.287.130">
    <property type="match status" value="1"/>
</dbReference>
<protein>
    <submittedName>
        <fullName evidence="5">Signal transduction histidine kinase regulating citrate/malate metabolism</fullName>
    </submittedName>
</protein>
<dbReference type="InterPro" id="IPR003594">
    <property type="entry name" value="HATPase_dom"/>
</dbReference>
<evidence type="ECO:0000313" key="6">
    <source>
        <dbReference type="Proteomes" id="UP000002217"/>
    </source>
</evidence>
<dbReference type="PROSITE" id="PS50109">
    <property type="entry name" value="HIS_KIN"/>
    <property type="match status" value="1"/>
</dbReference>
<dbReference type="Proteomes" id="UP000002217">
    <property type="component" value="Chromosome"/>
</dbReference>
<keyword evidence="6" id="KW-1185">Reference proteome</keyword>
<organism evidence="5 6">
    <name type="scientific">Desulfofarcimen acetoxidans (strain ATCC 49208 / DSM 771 / KCTC 5769 / VKM B-1644 / 5575)</name>
    <name type="common">Desulfotomaculum acetoxidans</name>
    <dbReference type="NCBI Taxonomy" id="485916"/>
    <lineage>
        <taxon>Bacteria</taxon>
        <taxon>Bacillati</taxon>
        <taxon>Bacillota</taxon>
        <taxon>Clostridia</taxon>
        <taxon>Eubacteriales</taxon>
        <taxon>Peptococcaceae</taxon>
        <taxon>Desulfofarcimen</taxon>
    </lineage>
</organism>
<dbReference type="Pfam" id="PF02518">
    <property type="entry name" value="HATPase_c"/>
    <property type="match status" value="1"/>
</dbReference>
<keyword evidence="3" id="KW-0472">Membrane</keyword>
<feature type="domain" description="Histidine kinase" evidence="4">
    <location>
        <begin position="154"/>
        <end position="275"/>
    </location>
</feature>
<keyword evidence="3" id="KW-0812">Transmembrane</keyword>
<evidence type="ECO:0000256" key="1">
    <source>
        <dbReference type="ARBA" id="ARBA00022777"/>
    </source>
</evidence>
<dbReference type="Pfam" id="PF14689">
    <property type="entry name" value="SPOB_a"/>
    <property type="match status" value="1"/>
</dbReference>
<dbReference type="InterPro" id="IPR039506">
    <property type="entry name" value="SPOB_a"/>
</dbReference>
<proteinExistence type="predicted"/>
<dbReference type="GO" id="GO:0042802">
    <property type="term" value="F:identical protein binding"/>
    <property type="evidence" value="ECO:0007669"/>
    <property type="project" value="TreeGrafter"/>
</dbReference>
<dbReference type="RefSeq" id="WP_015756051.1">
    <property type="nucleotide sequence ID" value="NC_013216.1"/>
</dbReference>
<dbReference type="GO" id="GO:0000160">
    <property type="term" value="P:phosphorelay signal transduction system"/>
    <property type="evidence" value="ECO:0007669"/>
    <property type="project" value="UniProtKB-KW"/>
</dbReference>
<dbReference type="SMART" id="SM00387">
    <property type="entry name" value="HATPase_c"/>
    <property type="match status" value="1"/>
</dbReference>
<reference evidence="5 6" key="1">
    <citation type="journal article" date="2009" name="Stand. Genomic Sci.">
        <title>Complete genome sequence of Desulfotomaculum acetoxidans type strain (5575).</title>
        <authorList>
            <person name="Spring S."/>
            <person name="Lapidus A."/>
            <person name="Schroder M."/>
            <person name="Gleim D."/>
            <person name="Sims D."/>
            <person name="Meincke L."/>
            <person name="Glavina Del Rio T."/>
            <person name="Tice H."/>
            <person name="Copeland A."/>
            <person name="Cheng J.F."/>
            <person name="Lucas S."/>
            <person name="Chen F."/>
            <person name="Nolan M."/>
            <person name="Bruce D."/>
            <person name="Goodwin L."/>
            <person name="Pitluck S."/>
            <person name="Ivanova N."/>
            <person name="Mavromatis K."/>
            <person name="Mikhailova N."/>
            <person name="Pati A."/>
            <person name="Chen A."/>
            <person name="Palaniappan K."/>
            <person name="Land M."/>
            <person name="Hauser L."/>
            <person name="Chang Y.J."/>
            <person name="Jeffries C.D."/>
            <person name="Chain P."/>
            <person name="Saunders E."/>
            <person name="Brettin T."/>
            <person name="Detter J.C."/>
            <person name="Goker M."/>
            <person name="Bristow J."/>
            <person name="Eisen J.A."/>
            <person name="Markowitz V."/>
            <person name="Hugenholtz P."/>
            <person name="Kyrpides N.C."/>
            <person name="Klenk H.P."/>
            <person name="Han C."/>
        </authorList>
    </citation>
    <scope>NUCLEOTIDE SEQUENCE [LARGE SCALE GENOMIC DNA]</scope>
    <source>
        <strain evidence="6">ATCC 49208 / DSM 771 / VKM B-1644</strain>
    </source>
</reference>
<dbReference type="KEGG" id="dae:Dtox_0385"/>
<dbReference type="InterPro" id="IPR036890">
    <property type="entry name" value="HATPase_C_sf"/>
</dbReference>
<accession>C8W4X8</accession>
<evidence type="ECO:0000259" key="4">
    <source>
        <dbReference type="PROSITE" id="PS50109"/>
    </source>
</evidence>
<dbReference type="SUPFAM" id="SSF55874">
    <property type="entry name" value="ATPase domain of HSP90 chaperone/DNA topoisomerase II/histidine kinase"/>
    <property type="match status" value="1"/>
</dbReference>
<dbReference type="AlphaFoldDB" id="C8W4X8"/>
<dbReference type="HOGENOM" id="CLU_020211_8_0_9"/>
<evidence type="ECO:0000256" key="3">
    <source>
        <dbReference type="SAM" id="Phobius"/>
    </source>
</evidence>
<dbReference type="eggNOG" id="COG3290">
    <property type="taxonomic scope" value="Bacteria"/>
</dbReference>
<dbReference type="OrthoDB" id="1677679at2"/>
<dbReference type="EMBL" id="CP001720">
    <property type="protein sequence ID" value="ACV61330.1"/>
    <property type="molecule type" value="Genomic_DNA"/>
</dbReference>
<gene>
    <name evidence="5" type="ordered locus">Dtox_0385</name>
</gene>
<dbReference type="InterPro" id="IPR005467">
    <property type="entry name" value="His_kinase_dom"/>
</dbReference>
<keyword evidence="1 5" id="KW-0418">Kinase</keyword>
<evidence type="ECO:0000256" key="2">
    <source>
        <dbReference type="ARBA" id="ARBA00023012"/>
    </source>
</evidence>
<feature type="transmembrane region" description="Helical" evidence="3">
    <location>
        <begin position="42"/>
        <end position="63"/>
    </location>
</feature>
<dbReference type="PANTHER" id="PTHR40448">
    <property type="entry name" value="TWO-COMPONENT SENSOR HISTIDINE KINASE"/>
    <property type="match status" value="1"/>
</dbReference>
<dbReference type="Gene3D" id="3.30.565.10">
    <property type="entry name" value="Histidine kinase-like ATPase, C-terminal domain"/>
    <property type="match status" value="1"/>
</dbReference>